<gene>
    <name evidence="2" type="ORF">NBG4_240027</name>
</gene>
<accession>A0A2U3QGD6</accession>
<dbReference type="AlphaFoldDB" id="A0A2U3QGD6"/>
<dbReference type="GO" id="GO:0004803">
    <property type="term" value="F:transposase activity"/>
    <property type="evidence" value="ECO:0007669"/>
    <property type="project" value="InterPro"/>
</dbReference>
<dbReference type="PANTHER" id="PTHR36966">
    <property type="entry name" value="REP-ASSOCIATED TYROSINE TRANSPOSASE"/>
    <property type="match status" value="1"/>
</dbReference>
<evidence type="ECO:0000313" key="2">
    <source>
        <dbReference type="EMBL" id="SPQ00463.1"/>
    </source>
</evidence>
<dbReference type="Gene3D" id="3.30.70.1290">
    <property type="entry name" value="Transposase IS200-like"/>
    <property type="match status" value="1"/>
</dbReference>
<proteinExistence type="predicted"/>
<dbReference type="EMBL" id="OUUY01000069">
    <property type="protein sequence ID" value="SPQ00463.1"/>
    <property type="molecule type" value="Genomic_DNA"/>
</dbReference>
<dbReference type="InterPro" id="IPR002686">
    <property type="entry name" value="Transposase_17"/>
</dbReference>
<organism evidence="2 3">
    <name type="scientific">Candidatus Sulfobium mesophilum</name>
    <dbReference type="NCBI Taxonomy" id="2016548"/>
    <lineage>
        <taxon>Bacteria</taxon>
        <taxon>Pseudomonadati</taxon>
        <taxon>Nitrospirota</taxon>
        <taxon>Nitrospiria</taxon>
        <taxon>Nitrospirales</taxon>
        <taxon>Nitrospiraceae</taxon>
        <taxon>Candidatus Sulfobium</taxon>
    </lineage>
</organism>
<dbReference type="GO" id="GO:0006313">
    <property type="term" value="P:DNA transposition"/>
    <property type="evidence" value="ECO:0007669"/>
    <property type="project" value="InterPro"/>
</dbReference>
<evidence type="ECO:0000313" key="3">
    <source>
        <dbReference type="Proteomes" id="UP000245125"/>
    </source>
</evidence>
<dbReference type="GO" id="GO:0043565">
    <property type="term" value="F:sequence-specific DNA binding"/>
    <property type="evidence" value="ECO:0007669"/>
    <property type="project" value="TreeGrafter"/>
</dbReference>
<keyword evidence="3" id="KW-1185">Reference proteome</keyword>
<dbReference type="SMART" id="SM01321">
    <property type="entry name" value="Y1_Tnp"/>
    <property type="match status" value="1"/>
</dbReference>
<reference evidence="3" key="1">
    <citation type="submission" date="2018-03" db="EMBL/GenBank/DDBJ databases">
        <authorList>
            <person name="Zecchin S."/>
        </authorList>
    </citation>
    <scope>NUCLEOTIDE SEQUENCE [LARGE SCALE GENOMIC DNA]</scope>
</reference>
<dbReference type="PANTHER" id="PTHR36966:SF1">
    <property type="entry name" value="REP-ASSOCIATED TYROSINE TRANSPOSASE"/>
    <property type="match status" value="1"/>
</dbReference>
<protein>
    <recommendedName>
        <fullName evidence="1">Transposase IS200-like domain-containing protein</fullName>
    </recommendedName>
</protein>
<feature type="domain" description="Transposase IS200-like" evidence="1">
    <location>
        <begin position="38"/>
        <end position="178"/>
    </location>
</feature>
<name>A0A2U3QGD6_9BACT</name>
<dbReference type="InterPro" id="IPR052715">
    <property type="entry name" value="RAYT_transposase"/>
</dbReference>
<dbReference type="InterPro" id="IPR036515">
    <property type="entry name" value="Transposase_17_sf"/>
</dbReference>
<sequence length="214" mass="24904">MEKVEGGRYKFLKSTTHMKHDPDKHHRRSIRLKGYDYSQSGAYFVTISRRTGECMFGDIIDGGMRVNEHGHIAGESWEWLSWQYGYVDIDEWVVMPNHLHGILIINDNCKGGSRTAPTETMRRKSLGRLIGAFKTVSSKQINQIRSIPGYPVWQRNYYEHIIRSEEEMDRIRQYIIDNPVKWAEDEDNPENIICKRHDVEAPLVGAHFPNADNT</sequence>
<dbReference type="Proteomes" id="UP000245125">
    <property type="component" value="Unassembled WGS sequence"/>
</dbReference>
<dbReference type="SUPFAM" id="SSF143422">
    <property type="entry name" value="Transposase IS200-like"/>
    <property type="match status" value="1"/>
</dbReference>
<evidence type="ECO:0000259" key="1">
    <source>
        <dbReference type="SMART" id="SM01321"/>
    </source>
</evidence>